<protein>
    <recommendedName>
        <fullName evidence="3">Adenylyl cyclase</fullName>
    </recommendedName>
</protein>
<evidence type="ECO:0000256" key="1">
    <source>
        <dbReference type="SAM" id="Phobius"/>
    </source>
</evidence>
<gene>
    <name evidence="2" type="ORF">S03H2_43661</name>
</gene>
<dbReference type="EMBL" id="BARU01027262">
    <property type="protein sequence ID" value="GAH72227.1"/>
    <property type="molecule type" value="Genomic_DNA"/>
</dbReference>
<evidence type="ECO:0000313" key="2">
    <source>
        <dbReference type="EMBL" id="GAH72227.1"/>
    </source>
</evidence>
<evidence type="ECO:0008006" key="3">
    <source>
        <dbReference type="Google" id="ProtNLM"/>
    </source>
</evidence>
<keyword evidence="1" id="KW-1133">Transmembrane helix</keyword>
<reference evidence="2" key="1">
    <citation type="journal article" date="2014" name="Front. Microbiol.">
        <title>High frequency of phylogenetically diverse reductive dehalogenase-homologous genes in deep subseafloor sedimentary metagenomes.</title>
        <authorList>
            <person name="Kawai M."/>
            <person name="Futagami T."/>
            <person name="Toyoda A."/>
            <person name="Takaki Y."/>
            <person name="Nishi S."/>
            <person name="Hori S."/>
            <person name="Arai W."/>
            <person name="Tsubouchi T."/>
            <person name="Morono Y."/>
            <person name="Uchiyama I."/>
            <person name="Ito T."/>
            <person name="Fujiyama A."/>
            <person name="Inagaki F."/>
            <person name="Takami H."/>
        </authorList>
    </citation>
    <scope>NUCLEOTIDE SEQUENCE</scope>
    <source>
        <strain evidence="2">Expedition CK06-06</strain>
    </source>
</reference>
<feature type="transmembrane region" description="Helical" evidence="1">
    <location>
        <begin position="50"/>
        <end position="76"/>
    </location>
</feature>
<dbReference type="AlphaFoldDB" id="X1HRX7"/>
<keyword evidence="1" id="KW-0472">Membrane</keyword>
<organism evidence="2">
    <name type="scientific">marine sediment metagenome</name>
    <dbReference type="NCBI Taxonomy" id="412755"/>
    <lineage>
        <taxon>unclassified sequences</taxon>
        <taxon>metagenomes</taxon>
        <taxon>ecological metagenomes</taxon>
    </lineage>
</organism>
<keyword evidence="1" id="KW-0812">Transmembrane</keyword>
<name>X1HRX7_9ZZZZ</name>
<feature type="transmembrane region" description="Helical" evidence="1">
    <location>
        <begin position="20"/>
        <end position="38"/>
    </location>
</feature>
<accession>X1HRX7</accession>
<sequence length="176" mass="19525">MPDPPSRLTAFLAELRRRRVFRVAVVYAGMAFIVFQIVDATFEPLRLPDWASTLVVVLLALGFPIAVALAWAFDITEKGIVRTRGKTQAPATSHRPILTNWTLGIVAALAIIVAAWSWWGRPATSTRDKSIAVLPFVNFSEEEGDWFSDGITDDILTHLSKIGDLKVIARTSVMQY</sequence>
<feature type="transmembrane region" description="Helical" evidence="1">
    <location>
        <begin position="97"/>
        <end position="119"/>
    </location>
</feature>
<feature type="non-terminal residue" evidence="2">
    <location>
        <position position="176"/>
    </location>
</feature>
<proteinExistence type="predicted"/>
<comment type="caution">
    <text evidence="2">The sequence shown here is derived from an EMBL/GenBank/DDBJ whole genome shotgun (WGS) entry which is preliminary data.</text>
</comment>